<dbReference type="Proteomes" id="UP001242995">
    <property type="component" value="Unassembled WGS sequence"/>
</dbReference>
<dbReference type="EMBL" id="JAUSTF010000002">
    <property type="protein sequence ID" value="MDQ0180104.1"/>
    <property type="molecule type" value="Genomic_DNA"/>
</dbReference>
<organism evidence="2 5">
    <name type="scientific">Arthrobacter bambusae</name>
    <dbReference type="NCBI Taxonomy" id="1338426"/>
    <lineage>
        <taxon>Bacteria</taxon>
        <taxon>Bacillati</taxon>
        <taxon>Actinomycetota</taxon>
        <taxon>Actinomycetes</taxon>
        <taxon>Micrococcales</taxon>
        <taxon>Micrococcaceae</taxon>
        <taxon>Arthrobacter</taxon>
    </lineage>
</organism>
<evidence type="ECO:0000256" key="1">
    <source>
        <dbReference type="SAM" id="Phobius"/>
    </source>
</evidence>
<reference evidence="2 4" key="1">
    <citation type="submission" date="2023-07" db="EMBL/GenBank/DDBJ databases">
        <title>Sorghum-associated microbial communities from plants grown in Nebraska, USA.</title>
        <authorList>
            <person name="Schachtman D."/>
        </authorList>
    </citation>
    <scope>NUCLEOTIDE SEQUENCE</scope>
    <source>
        <strain evidence="2">DS1006</strain>
        <strain evidence="3 4">DS1016</strain>
    </source>
</reference>
<comment type="caution">
    <text evidence="2">The sequence shown here is derived from an EMBL/GenBank/DDBJ whole genome shotgun (WGS) entry which is preliminary data.</text>
</comment>
<sequence length="239" mass="26669">MTEPQAFDVLHHVHNPANSITVIANASRTVVVMNEGRTIDTGNARADPLTRKSTAMFVTPEWFAQFEQEIALQDRRAHILGRTVVALRLLGVVTALVLFGNAIWHVIDLPWTTVLAPVAIFIISTRINQAKSEIPSLRSIRKAGVYVFWSTNDGHEMSDDALVALEYCRAKERDALFELTRTDPPADKALLAHLIAEWLRLHSKHVAACERRREQAAADRTAKSEALARQKLIELGLNP</sequence>
<evidence type="ECO:0000313" key="3">
    <source>
        <dbReference type="EMBL" id="MDQ0180104.1"/>
    </source>
</evidence>
<gene>
    <name evidence="2" type="ORF">J2S90_000183</name>
    <name evidence="3" type="ORF">J2S93_001520</name>
</gene>
<accession>A0AAW8DF00</accession>
<dbReference type="Proteomes" id="UP001230951">
    <property type="component" value="Unassembled WGS sequence"/>
</dbReference>
<evidence type="ECO:0000313" key="2">
    <source>
        <dbReference type="EMBL" id="MDP9903243.1"/>
    </source>
</evidence>
<dbReference type="RefSeq" id="WP_306958862.1">
    <property type="nucleotide sequence ID" value="NZ_JAUSRG010000001.1"/>
</dbReference>
<dbReference type="AlphaFoldDB" id="A0AAW8DF00"/>
<keyword evidence="1" id="KW-0812">Transmembrane</keyword>
<name>A0AAW8DF00_9MICC</name>
<keyword evidence="4" id="KW-1185">Reference proteome</keyword>
<protein>
    <submittedName>
        <fullName evidence="2">Uncharacterized protein</fullName>
    </submittedName>
</protein>
<proteinExistence type="predicted"/>
<keyword evidence="1" id="KW-0472">Membrane</keyword>
<dbReference type="EMBL" id="JAUSRG010000001">
    <property type="protein sequence ID" value="MDP9903243.1"/>
    <property type="molecule type" value="Genomic_DNA"/>
</dbReference>
<evidence type="ECO:0000313" key="4">
    <source>
        <dbReference type="Proteomes" id="UP001230951"/>
    </source>
</evidence>
<feature type="transmembrane region" description="Helical" evidence="1">
    <location>
        <begin position="85"/>
        <end position="104"/>
    </location>
</feature>
<keyword evidence="1" id="KW-1133">Transmembrane helix</keyword>
<evidence type="ECO:0000313" key="5">
    <source>
        <dbReference type="Proteomes" id="UP001242995"/>
    </source>
</evidence>